<protein>
    <recommendedName>
        <fullName evidence="5">DNA2/NAM7 helicase-like C-terminal domain-containing protein</fullName>
    </recommendedName>
</protein>
<dbReference type="InterPro" id="IPR027417">
    <property type="entry name" value="P-loop_NTPase"/>
</dbReference>
<keyword evidence="3" id="KW-0347">Helicase</keyword>
<evidence type="ECO:0000313" key="6">
    <source>
        <dbReference type="EMBL" id="EFJ04748.1"/>
    </source>
</evidence>
<name>D8TF21_SELML</name>
<evidence type="ECO:0000256" key="4">
    <source>
        <dbReference type="ARBA" id="ARBA00022840"/>
    </source>
</evidence>
<keyword evidence="7" id="KW-1185">Reference proteome</keyword>
<dbReference type="InterPro" id="IPR050534">
    <property type="entry name" value="Coronavir_polyprotein_1ab"/>
</dbReference>
<dbReference type="InterPro" id="IPR041679">
    <property type="entry name" value="DNA2/NAM7-like_C"/>
</dbReference>
<evidence type="ECO:0000313" key="7">
    <source>
        <dbReference type="Proteomes" id="UP000001514"/>
    </source>
</evidence>
<dbReference type="Pfam" id="PF13087">
    <property type="entry name" value="AAA_12"/>
    <property type="match status" value="1"/>
</dbReference>
<dbReference type="OMA" id="CANQSHV"/>
<dbReference type="CDD" id="cd18808">
    <property type="entry name" value="SF1_C_Upf1"/>
    <property type="match status" value="1"/>
</dbReference>
<reference evidence="6 7" key="1">
    <citation type="journal article" date="2011" name="Science">
        <title>The Selaginella genome identifies genetic changes associated with the evolution of vascular plants.</title>
        <authorList>
            <person name="Banks J.A."/>
            <person name="Nishiyama T."/>
            <person name="Hasebe M."/>
            <person name="Bowman J.L."/>
            <person name="Gribskov M."/>
            <person name="dePamphilis C."/>
            <person name="Albert V.A."/>
            <person name="Aono N."/>
            <person name="Aoyama T."/>
            <person name="Ambrose B.A."/>
            <person name="Ashton N.W."/>
            <person name="Axtell M.J."/>
            <person name="Barker E."/>
            <person name="Barker M.S."/>
            <person name="Bennetzen J.L."/>
            <person name="Bonawitz N.D."/>
            <person name="Chapple C."/>
            <person name="Cheng C."/>
            <person name="Correa L.G."/>
            <person name="Dacre M."/>
            <person name="DeBarry J."/>
            <person name="Dreyer I."/>
            <person name="Elias M."/>
            <person name="Engstrom E.M."/>
            <person name="Estelle M."/>
            <person name="Feng L."/>
            <person name="Finet C."/>
            <person name="Floyd S.K."/>
            <person name="Frommer W.B."/>
            <person name="Fujita T."/>
            <person name="Gramzow L."/>
            <person name="Gutensohn M."/>
            <person name="Harholt J."/>
            <person name="Hattori M."/>
            <person name="Heyl A."/>
            <person name="Hirai T."/>
            <person name="Hiwatashi Y."/>
            <person name="Ishikawa M."/>
            <person name="Iwata M."/>
            <person name="Karol K.G."/>
            <person name="Koehler B."/>
            <person name="Kolukisaoglu U."/>
            <person name="Kubo M."/>
            <person name="Kurata T."/>
            <person name="Lalonde S."/>
            <person name="Li K."/>
            <person name="Li Y."/>
            <person name="Litt A."/>
            <person name="Lyons E."/>
            <person name="Manning G."/>
            <person name="Maruyama T."/>
            <person name="Michael T.P."/>
            <person name="Mikami K."/>
            <person name="Miyazaki S."/>
            <person name="Morinaga S."/>
            <person name="Murata T."/>
            <person name="Mueller-Roeber B."/>
            <person name="Nelson D.R."/>
            <person name="Obara M."/>
            <person name="Oguri Y."/>
            <person name="Olmstead R.G."/>
            <person name="Onodera N."/>
            <person name="Petersen B.L."/>
            <person name="Pils B."/>
            <person name="Prigge M."/>
            <person name="Rensing S.A."/>
            <person name="Riano-Pachon D.M."/>
            <person name="Roberts A.W."/>
            <person name="Sato Y."/>
            <person name="Scheller H.V."/>
            <person name="Schulz B."/>
            <person name="Schulz C."/>
            <person name="Shakirov E.V."/>
            <person name="Shibagaki N."/>
            <person name="Shinohara N."/>
            <person name="Shippen D.E."/>
            <person name="Soerensen I."/>
            <person name="Sotooka R."/>
            <person name="Sugimoto N."/>
            <person name="Sugita M."/>
            <person name="Sumikawa N."/>
            <person name="Tanurdzic M."/>
            <person name="Theissen G."/>
            <person name="Ulvskov P."/>
            <person name="Wakazuki S."/>
            <person name="Weng J.K."/>
            <person name="Willats W.W."/>
            <person name="Wipf D."/>
            <person name="Wolf P.G."/>
            <person name="Yang L."/>
            <person name="Zimmer A.D."/>
            <person name="Zhu Q."/>
            <person name="Mitros T."/>
            <person name="Hellsten U."/>
            <person name="Loque D."/>
            <person name="Otillar R."/>
            <person name="Salamov A."/>
            <person name="Schmutz J."/>
            <person name="Shapiro H."/>
            <person name="Lindquist E."/>
            <person name="Lucas S."/>
            <person name="Rokhsar D."/>
            <person name="Grigoriev I.V."/>
        </authorList>
    </citation>
    <scope>NUCLEOTIDE SEQUENCE [LARGE SCALE GENOMIC DNA]</scope>
</reference>
<dbReference type="KEGG" id="smo:SELMODRAFT_138332"/>
<dbReference type="PANTHER" id="PTHR43788:SF8">
    <property type="entry name" value="DNA-BINDING PROTEIN SMUBP-2"/>
    <property type="match status" value="1"/>
</dbReference>
<accession>D8TF21</accession>
<dbReference type="InterPro" id="IPR047187">
    <property type="entry name" value="SF1_C_Upf1"/>
</dbReference>
<proteinExistence type="predicted"/>
<evidence type="ECO:0000256" key="2">
    <source>
        <dbReference type="ARBA" id="ARBA00022801"/>
    </source>
</evidence>
<evidence type="ECO:0000256" key="3">
    <source>
        <dbReference type="ARBA" id="ARBA00022806"/>
    </source>
</evidence>
<sequence>MEESKDETESSFNKGEACIAIAHAQKLVESGVKAIDIGIVTPYAAQVNVMRRMRNEEQRLLEVEISTIDGFQGWEKEAMIISMVRSNNKKEVLNAFALSDKQRMNVAVTRAKRQCCVICDLDTVGKDPFLKRLLDYFENIVMVFIINDLIVVSSSFLV</sequence>
<dbReference type="AlphaFoldDB" id="D8TF21"/>
<dbReference type="eggNOG" id="KOG1803">
    <property type="taxonomic scope" value="Eukaryota"/>
</dbReference>
<evidence type="ECO:0000256" key="1">
    <source>
        <dbReference type="ARBA" id="ARBA00022741"/>
    </source>
</evidence>
<evidence type="ECO:0000259" key="5">
    <source>
        <dbReference type="Pfam" id="PF13087"/>
    </source>
</evidence>
<dbReference type="GO" id="GO:0005524">
    <property type="term" value="F:ATP binding"/>
    <property type="evidence" value="ECO:0007669"/>
    <property type="project" value="UniProtKB-KW"/>
</dbReference>
<keyword evidence="2" id="KW-0378">Hydrolase</keyword>
<feature type="domain" description="DNA2/NAM7 helicase-like C-terminal" evidence="5">
    <location>
        <begin position="3"/>
        <end position="120"/>
    </location>
</feature>
<dbReference type="PANTHER" id="PTHR43788">
    <property type="entry name" value="DNA2/NAM7 HELICASE FAMILY MEMBER"/>
    <property type="match status" value="1"/>
</dbReference>
<keyword evidence="4" id="KW-0067">ATP-binding</keyword>
<dbReference type="SUPFAM" id="SSF52540">
    <property type="entry name" value="P-loop containing nucleoside triphosphate hydrolases"/>
    <property type="match status" value="1"/>
</dbReference>
<dbReference type="EMBL" id="GL377755">
    <property type="protein sequence ID" value="EFJ04748.1"/>
    <property type="molecule type" value="Genomic_DNA"/>
</dbReference>
<dbReference type="GO" id="GO:0004386">
    <property type="term" value="F:helicase activity"/>
    <property type="evidence" value="ECO:0007669"/>
    <property type="project" value="UniProtKB-KW"/>
</dbReference>
<dbReference type="InParanoid" id="D8TF21"/>
<dbReference type="Gene3D" id="3.40.50.300">
    <property type="entry name" value="P-loop containing nucleotide triphosphate hydrolases"/>
    <property type="match status" value="1"/>
</dbReference>
<organism evidence="7">
    <name type="scientific">Selaginella moellendorffii</name>
    <name type="common">Spikemoss</name>
    <dbReference type="NCBI Taxonomy" id="88036"/>
    <lineage>
        <taxon>Eukaryota</taxon>
        <taxon>Viridiplantae</taxon>
        <taxon>Streptophyta</taxon>
        <taxon>Embryophyta</taxon>
        <taxon>Tracheophyta</taxon>
        <taxon>Lycopodiopsida</taxon>
        <taxon>Selaginellales</taxon>
        <taxon>Selaginellaceae</taxon>
        <taxon>Selaginella</taxon>
    </lineage>
</organism>
<dbReference type="Proteomes" id="UP000001514">
    <property type="component" value="Unassembled WGS sequence"/>
</dbReference>
<dbReference type="GO" id="GO:0016787">
    <property type="term" value="F:hydrolase activity"/>
    <property type="evidence" value="ECO:0007669"/>
    <property type="project" value="UniProtKB-KW"/>
</dbReference>
<gene>
    <name evidence="6" type="ORF">SELMODRAFT_138332</name>
</gene>
<keyword evidence="1" id="KW-0547">Nucleotide-binding</keyword>
<dbReference type="HOGENOM" id="CLU_001666_9_1_1"/>
<dbReference type="Gramene" id="EFJ04748">
    <property type="protein sequence ID" value="EFJ04748"/>
    <property type="gene ID" value="SELMODRAFT_138332"/>
</dbReference>